<organism evidence="3 4">
    <name type="scientific">Danaus plexippus plexippus</name>
    <dbReference type="NCBI Taxonomy" id="278856"/>
    <lineage>
        <taxon>Eukaryota</taxon>
        <taxon>Metazoa</taxon>
        <taxon>Ecdysozoa</taxon>
        <taxon>Arthropoda</taxon>
        <taxon>Hexapoda</taxon>
        <taxon>Insecta</taxon>
        <taxon>Pterygota</taxon>
        <taxon>Neoptera</taxon>
        <taxon>Endopterygota</taxon>
        <taxon>Lepidoptera</taxon>
        <taxon>Glossata</taxon>
        <taxon>Ditrysia</taxon>
        <taxon>Papilionoidea</taxon>
        <taxon>Nymphalidae</taxon>
        <taxon>Danainae</taxon>
        <taxon>Danaini</taxon>
        <taxon>Danaina</taxon>
        <taxon>Danaus</taxon>
        <taxon>Danaus</taxon>
    </lineage>
</organism>
<comment type="caution">
    <text evidence="3">The sequence shown here is derived from an EMBL/GenBank/DDBJ whole genome shotgun (WGS) entry which is preliminary data.</text>
</comment>
<protein>
    <submittedName>
        <fullName evidence="3">tRNA-splicing endonuclease subunit Sen34 like protein</fullName>
    </submittedName>
</protein>
<evidence type="ECO:0000256" key="1">
    <source>
        <dbReference type="ARBA" id="ARBA00023239"/>
    </source>
</evidence>
<name>A0A212FG29_DANPL</name>
<sequence length="132" mass="14856">MIPLYVNKGVAYVWNADDWFTLRTTHRICGALIGSLPPFPRQNDFQGLPMALMSVEAAFLVEKGICELIELPNINDELSPAQKQQIKKMEEGIFKDQSKAMHKKRVDQMSQKIDIIVAGKVQKLKAKGKTGK</sequence>
<evidence type="ECO:0000259" key="2">
    <source>
        <dbReference type="Pfam" id="PF26577"/>
    </source>
</evidence>
<dbReference type="Proteomes" id="UP000007151">
    <property type="component" value="Unassembled WGS sequence"/>
</dbReference>
<reference evidence="3 4" key="1">
    <citation type="journal article" date="2011" name="Cell">
        <title>The monarch butterfly genome yields insights into long-distance migration.</title>
        <authorList>
            <person name="Zhan S."/>
            <person name="Merlin C."/>
            <person name="Boore J.L."/>
            <person name="Reppert S.M."/>
        </authorList>
    </citation>
    <scope>NUCLEOTIDE SEQUENCE [LARGE SCALE GENOMIC DNA]</scope>
    <source>
        <strain evidence="3">F-2</strain>
    </source>
</reference>
<dbReference type="KEGG" id="dpl:KGM_211623"/>
<evidence type="ECO:0000313" key="4">
    <source>
        <dbReference type="Proteomes" id="UP000007151"/>
    </source>
</evidence>
<dbReference type="InterPro" id="IPR059049">
    <property type="entry name" value="TSEN34_N"/>
</dbReference>
<dbReference type="STRING" id="278856.A0A212FG29"/>
<proteinExistence type="predicted"/>
<dbReference type="GO" id="GO:0000213">
    <property type="term" value="F:tRNA-intron lyase activity"/>
    <property type="evidence" value="ECO:0007669"/>
    <property type="project" value="TreeGrafter"/>
</dbReference>
<dbReference type="PANTHER" id="PTHR13070:SF0">
    <property type="entry name" value="TRNA-SPLICING ENDONUCLEASE SUBUNIT SEN34"/>
    <property type="match status" value="1"/>
</dbReference>
<dbReference type="Pfam" id="PF26577">
    <property type="entry name" value="TSEN34_N"/>
    <property type="match status" value="1"/>
</dbReference>
<dbReference type="PANTHER" id="PTHR13070">
    <property type="entry name" value="TRNA-SPLICING ENDONUCLEASE SUBUNIT SEN34-RELATED"/>
    <property type="match status" value="1"/>
</dbReference>
<dbReference type="InParanoid" id="A0A212FG29"/>
<dbReference type="eggNOG" id="KOG4133">
    <property type="taxonomic scope" value="Eukaryota"/>
</dbReference>
<evidence type="ECO:0000313" key="3">
    <source>
        <dbReference type="EMBL" id="OWR52688.1"/>
    </source>
</evidence>
<dbReference type="GO" id="GO:0000379">
    <property type="term" value="P:tRNA-type intron splice site recognition and cleavage"/>
    <property type="evidence" value="ECO:0007669"/>
    <property type="project" value="TreeGrafter"/>
</dbReference>
<keyword evidence="3" id="KW-0540">Nuclease</keyword>
<keyword evidence="3" id="KW-0378">Hydrolase</keyword>
<keyword evidence="1" id="KW-0456">Lyase</keyword>
<keyword evidence="3" id="KW-0255">Endonuclease</keyword>
<keyword evidence="4" id="KW-1185">Reference proteome</keyword>
<feature type="domain" description="TSEN34 N-terminal" evidence="2">
    <location>
        <begin position="2"/>
        <end position="70"/>
    </location>
</feature>
<dbReference type="AlphaFoldDB" id="A0A212FG29"/>
<dbReference type="EMBL" id="AGBW02008724">
    <property type="protein sequence ID" value="OWR52688.1"/>
    <property type="molecule type" value="Genomic_DNA"/>
</dbReference>
<accession>A0A212FG29</accession>
<gene>
    <name evidence="3" type="ORF">KGM_211623</name>
</gene>